<dbReference type="GO" id="GO:0006051">
    <property type="term" value="P:N-acetylmannosamine metabolic process"/>
    <property type="evidence" value="ECO:0000318"/>
    <property type="project" value="GO_Central"/>
</dbReference>
<dbReference type="InterPro" id="IPR008928">
    <property type="entry name" value="6-hairpin_glycosidase_sf"/>
</dbReference>
<evidence type="ECO:0000256" key="7">
    <source>
        <dbReference type="ARBA" id="ARBA00031909"/>
    </source>
</evidence>
<evidence type="ECO:0000256" key="3">
    <source>
        <dbReference type="ARBA" id="ARBA00013176"/>
    </source>
</evidence>
<dbReference type="InterPro" id="IPR010819">
    <property type="entry name" value="AGE/CE"/>
</dbReference>
<dbReference type="GO" id="GO:0005975">
    <property type="term" value="P:carbohydrate metabolic process"/>
    <property type="evidence" value="ECO:0007669"/>
    <property type="project" value="InterPro"/>
</dbReference>
<dbReference type="Proteomes" id="UP000001593">
    <property type="component" value="Unassembled WGS sequence"/>
</dbReference>
<evidence type="ECO:0000256" key="8">
    <source>
        <dbReference type="ARBA" id="ARBA00033215"/>
    </source>
</evidence>
<dbReference type="PhylomeDB" id="A7SET6"/>
<dbReference type="KEGG" id="nve:5509284"/>
<proteinExistence type="inferred from homology"/>
<evidence type="ECO:0000313" key="12">
    <source>
        <dbReference type="Proteomes" id="UP000001593"/>
    </source>
</evidence>
<dbReference type="EC" id="5.1.3.8" evidence="3"/>
<evidence type="ECO:0000256" key="5">
    <source>
        <dbReference type="ARBA" id="ARBA00023235"/>
    </source>
</evidence>
<dbReference type="GO" id="GO:0050121">
    <property type="term" value="F:N-acylglucosamine 2-epimerase activity"/>
    <property type="evidence" value="ECO:0000318"/>
    <property type="project" value="GO_Central"/>
</dbReference>
<dbReference type="InterPro" id="IPR012341">
    <property type="entry name" value="6hp_glycosidase-like_sf"/>
</dbReference>
<dbReference type="FunFam" id="1.50.10.10:FF:000021">
    <property type="entry name" value="N-acylglucosamine 2-epimerase"/>
    <property type="match status" value="1"/>
</dbReference>
<dbReference type="OrthoDB" id="414129at2759"/>
<dbReference type="GO" id="GO:0006044">
    <property type="term" value="P:N-acetylglucosamine metabolic process"/>
    <property type="evidence" value="ECO:0000318"/>
    <property type="project" value="GO_Central"/>
</dbReference>
<accession>A7SET6</accession>
<dbReference type="SUPFAM" id="SSF48208">
    <property type="entry name" value="Six-hairpin glycosidases"/>
    <property type="match status" value="1"/>
</dbReference>
<gene>
    <name evidence="11" type="ORF">NEMVEDRAFT_v1g230044</name>
</gene>
<organism evidence="11 12">
    <name type="scientific">Nematostella vectensis</name>
    <name type="common">Starlet sea anemone</name>
    <dbReference type="NCBI Taxonomy" id="45351"/>
    <lineage>
        <taxon>Eukaryota</taxon>
        <taxon>Metazoa</taxon>
        <taxon>Cnidaria</taxon>
        <taxon>Anthozoa</taxon>
        <taxon>Hexacorallia</taxon>
        <taxon>Actiniaria</taxon>
        <taxon>Edwardsiidae</taxon>
        <taxon>Nematostella</taxon>
    </lineage>
</organism>
<comment type="similarity">
    <text evidence="2">Belongs to the N-acylglucosamine 2-epimerase family.</text>
</comment>
<dbReference type="OMA" id="QPYNIFS"/>
<dbReference type="Gene3D" id="1.50.10.10">
    <property type="match status" value="1"/>
</dbReference>
<evidence type="ECO:0000313" key="11">
    <source>
        <dbReference type="EMBL" id="EDO37790.1"/>
    </source>
</evidence>
<evidence type="ECO:0000256" key="4">
    <source>
        <dbReference type="ARBA" id="ARBA00014959"/>
    </source>
</evidence>
<evidence type="ECO:0000256" key="6">
    <source>
        <dbReference type="ARBA" id="ARBA00031608"/>
    </source>
</evidence>
<comment type="pathway">
    <text evidence="1">Amino-sugar metabolism; N-acetylneuraminate degradation.</text>
</comment>
<dbReference type="EMBL" id="DS469639">
    <property type="protein sequence ID" value="EDO37790.1"/>
    <property type="molecule type" value="Genomic_DNA"/>
</dbReference>
<keyword evidence="5" id="KW-0413">Isomerase</keyword>
<evidence type="ECO:0000256" key="2">
    <source>
        <dbReference type="ARBA" id="ARBA00008558"/>
    </source>
</evidence>
<dbReference type="STRING" id="45351.A7SET6"/>
<dbReference type="Pfam" id="PF07221">
    <property type="entry name" value="GlcNAc_2-epim"/>
    <property type="match status" value="1"/>
</dbReference>
<evidence type="ECO:0000256" key="10">
    <source>
        <dbReference type="ARBA" id="ARBA00046544"/>
    </source>
</evidence>
<dbReference type="HOGENOM" id="CLU_046651_0_1_1"/>
<reference evidence="11 12" key="1">
    <citation type="journal article" date="2007" name="Science">
        <title>Sea anemone genome reveals ancestral eumetazoan gene repertoire and genomic organization.</title>
        <authorList>
            <person name="Putnam N.H."/>
            <person name="Srivastava M."/>
            <person name="Hellsten U."/>
            <person name="Dirks B."/>
            <person name="Chapman J."/>
            <person name="Salamov A."/>
            <person name="Terry A."/>
            <person name="Shapiro H."/>
            <person name="Lindquist E."/>
            <person name="Kapitonov V.V."/>
            <person name="Jurka J."/>
            <person name="Genikhovich G."/>
            <person name="Grigoriev I.V."/>
            <person name="Lucas S.M."/>
            <person name="Steele R.E."/>
            <person name="Finnerty J.R."/>
            <person name="Technau U."/>
            <person name="Martindale M.Q."/>
            <person name="Rokhsar D.S."/>
        </authorList>
    </citation>
    <scope>NUCLEOTIDE SEQUENCE [LARGE SCALE GENOMIC DNA]</scope>
    <source>
        <strain evidence="12">CH2 X CH6</strain>
    </source>
</reference>
<protein>
    <recommendedName>
        <fullName evidence="4">N-acylglucosamine 2-epimerase</fullName>
        <ecNumber evidence="3">5.1.3.8</ecNumber>
    </recommendedName>
    <alternativeName>
        <fullName evidence="8">GlcNAc 2-epimerase</fullName>
    </alternativeName>
    <alternativeName>
        <fullName evidence="6">N-acetyl-D-glucosamine 2-epimerase</fullName>
    </alternativeName>
    <alternativeName>
        <fullName evidence="7">Renin-binding protein</fullName>
    </alternativeName>
</protein>
<dbReference type="PANTHER" id="PTHR15108">
    <property type="entry name" value="N-ACYLGLUCOSAMINE-2-EPIMERASE"/>
    <property type="match status" value="1"/>
</dbReference>
<dbReference type="AlphaFoldDB" id="A7SET6"/>
<name>A7SET6_NEMVE</name>
<keyword evidence="12" id="KW-1185">Reference proteome</keyword>
<evidence type="ECO:0000256" key="1">
    <source>
        <dbReference type="ARBA" id="ARBA00004878"/>
    </source>
</evidence>
<sequence>MSSKKKLQFYLDRMERELDRAMDFWITHSPDMSFGGFFNCVGRDGKVYDTDKYGWLQARQVWMYCKLYNETEKYHKDNVLQDAISGGEFIMKHLKRSEDGRCYFQVTREGKPVKIQRKLFTECFYAMAMAELGRATGNLKYTVEGESMLSRLIHWARVDDSDLGLTKLAGDKPVNSMAVPMMMLCVIDNVCAGNQALRSDYAVHEDWATQQILQHVQRDGKAILENVSPDGTQLPGYQGRLMNPGHAIEAGWFLLQRAIKTADKTLSKTAIQRFIVDPFDQGWDKDFGGIFYFLDVDGLSPVPLEWNMKLWWVHSEALIALLMAYQETGKASLLDMFDQVFEYSFGKFSDPEFGEWWGYLDRQGDPTHSFKGGPYKGCFHLPRCLHMCIKMLKSLLKNNGPRQSPVIKIKVI</sequence>
<comment type="subunit">
    <text evidence="10">Homodimer. Forms a heterodimer with renin and inhibits its activity.</text>
</comment>
<comment type="catalytic activity">
    <reaction evidence="9">
        <text>an N-acyl-D-glucosamine = an N-acyl-D-mannosamine</text>
        <dbReference type="Rhea" id="RHEA:19033"/>
        <dbReference type="ChEBI" id="CHEBI:16062"/>
        <dbReference type="ChEBI" id="CHEBI:17274"/>
        <dbReference type="EC" id="5.1.3.8"/>
    </reaction>
    <physiologicalReaction direction="left-to-right" evidence="9">
        <dbReference type="Rhea" id="RHEA:19034"/>
    </physiologicalReaction>
    <physiologicalReaction direction="right-to-left" evidence="9">
        <dbReference type="Rhea" id="RHEA:19035"/>
    </physiologicalReaction>
</comment>
<dbReference type="InParanoid" id="A7SET6"/>
<dbReference type="eggNOG" id="ENOG502QSDA">
    <property type="taxonomic scope" value="Eukaryota"/>
</dbReference>
<evidence type="ECO:0000256" key="9">
    <source>
        <dbReference type="ARBA" id="ARBA00034243"/>
    </source>
</evidence>